<reference evidence="1 2" key="1">
    <citation type="journal article" date="2009" name="J. Bacteriol.">
        <title>Genome sequence of Azotobacter vinelandii, an obligate aerobe specialized to support diverse anaerobic metabolic processes.</title>
        <authorList>
            <person name="Setubal J.C."/>
            <person name="dos Santos P."/>
            <person name="Goldman B.S."/>
            <person name="Ertesvag H."/>
            <person name="Espin G."/>
            <person name="Rubio L.M."/>
            <person name="Valla S."/>
            <person name="Almeida N.F."/>
            <person name="Balasubramanian D."/>
            <person name="Cromes L."/>
            <person name="Curatti L."/>
            <person name="Du Z."/>
            <person name="Godsy E."/>
            <person name="Goodner B."/>
            <person name="Hellner-Burris K."/>
            <person name="Hernandez J.A."/>
            <person name="Houmiel K."/>
            <person name="Imperial J."/>
            <person name="Kennedy C."/>
            <person name="Larson T.J."/>
            <person name="Latreille P."/>
            <person name="Ligon L.S."/>
            <person name="Lu J."/>
            <person name="Maerk M."/>
            <person name="Miller N.M."/>
            <person name="Norton S."/>
            <person name="O'Carroll I.P."/>
            <person name="Paulsen I."/>
            <person name="Raulfs E.C."/>
            <person name="Roemer R."/>
            <person name="Rosser J."/>
            <person name="Segura D."/>
            <person name="Slater S."/>
            <person name="Stricklin S.L."/>
            <person name="Studholme D.J."/>
            <person name="Sun J."/>
            <person name="Viana C.J."/>
            <person name="Wallin E."/>
            <person name="Wang B."/>
            <person name="Wheeler C."/>
            <person name="Zhu H."/>
            <person name="Dean D.R."/>
            <person name="Dixon R."/>
            <person name="Wood D."/>
        </authorList>
    </citation>
    <scope>NUCLEOTIDE SEQUENCE [LARGE SCALE GENOMIC DNA]</scope>
    <source>
        <strain evidence="2">DJ / ATCC BAA-1303</strain>
    </source>
</reference>
<dbReference type="eggNOG" id="COG2859">
    <property type="taxonomic scope" value="Bacteria"/>
</dbReference>
<dbReference type="AlphaFoldDB" id="C1DS95"/>
<dbReference type="KEGG" id="avn:Avin_16350"/>
<dbReference type="EMBL" id="CP001157">
    <property type="protein sequence ID" value="ACO77850.1"/>
    <property type="molecule type" value="Genomic_DNA"/>
</dbReference>
<evidence type="ECO:0000313" key="2">
    <source>
        <dbReference type="Proteomes" id="UP000002424"/>
    </source>
</evidence>
<organism evidence="1 2">
    <name type="scientific">Azotobacter vinelandii (strain DJ / ATCC BAA-1303)</name>
    <dbReference type="NCBI Taxonomy" id="322710"/>
    <lineage>
        <taxon>Bacteria</taxon>
        <taxon>Pseudomonadati</taxon>
        <taxon>Pseudomonadota</taxon>
        <taxon>Gammaproteobacteria</taxon>
        <taxon>Pseudomonadales</taxon>
        <taxon>Pseudomonadaceae</taxon>
        <taxon>Azotobacter</taxon>
    </lineage>
</organism>
<dbReference type="EnsemblBacteria" id="ACO77850">
    <property type="protein sequence ID" value="ACO77850"/>
    <property type="gene ID" value="Avin_16350"/>
</dbReference>
<dbReference type="STRING" id="322710.Avin_16350"/>
<name>C1DS95_AZOVD</name>
<accession>C1DS95</accession>
<gene>
    <name evidence="1" type="ordered locus">Avin_16350</name>
</gene>
<protein>
    <submittedName>
        <fullName evidence="1">Uncharacterized protein</fullName>
    </submittedName>
</protein>
<dbReference type="Proteomes" id="UP000002424">
    <property type="component" value="Chromosome"/>
</dbReference>
<sequence length="141" mass="15403">MGQGVEGFRTGDAAVTVDGLTDLGVTGDFAVWTLAFRRSSDKFDEVKRDLNLDRDRIVVFLREKGFRPYEIEVHPLQAPEPPGHEAALRETGMRFDGQGRVLVKTERVDALARVAGQIDPLIGAGIQFEAEPGLAAAVLTR</sequence>
<keyword evidence="2" id="KW-1185">Reference proteome</keyword>
<dbReference type="HOGENOM" id="CLU_1821450_0_0_6"/>
<dbReference type="OrthoDB" id="9806540at2"/>
<proteinExistence type="predicted"/>
<evidence type="ECO:0000313" key="1">
    <source>
        <dbReference type="EMBL" id="ACO77850.1"/>
    </source>
</evidence>